<dbReference type="OrthoDB" id="1683573at2"/>
<keyword evidence="2" id="KW-1185">Reference proteome</keyword>
<dbReference type="Pfam" id="PF14035">
    <property type="entry name" value="YlzJ"/>
    <property type="match status" value="1"/>
</dbReference>
<dbReference type="Proteomes" id="UP000272464">
    <property type="component" value="Unassembled WGS sequence"/>
</dbReference>
<sequence length="76" mass="8925">MTHYTILPWELIWESSEMEEVYGEVEMDGVLLQVRLEPGNRATIVRMLRGELKDYLNPSYAPGQEIVYLPSLQNRR</sequence>
<name>A0A3S1D4T5_9BACL</name>
<proteinExistence type="predicted"/>
<protein>
    <recommendedName>
        <fullName evidence="3">YlzJ-like protein</fullName>
    </recommendedName>
</protein>
<evidence type="ECO:0008006" key="3">
    <source>
        <dbReference type="Google" id="ProtNLM"/>
    </source>
</evidence>
<reference evidence="1 2" key="1">
    <citation type="submission" date="2018-12" db="EMBL/GenBank/DDBJ databases">
        <authorList>
            <person name="Sun L."/>
            <person name="Chen Z."/>
        </authorList>
    </citation>
    <scope>NUCLEOTIDE SEQUENCE [LARGE SCALE GENOMIC DNA]</scope>
    <source>
        <strain evidence="1 2">3-5-3</strain>
    </source>
</reference>
<comment type="caution">
    <text evidence="1">The sequence shown here is derived from an EMBL/GenBank/DDBJ whole genome shotgun (WGS) entry which is preliminary data.</text>
</comment>
<evidence type="ECO:0000313" key="1">
    <source>
        <dbReference type="EMBL" id="RUT29771.1"/>
    </source>
</evidence>
<dbReference type="EMBL" id="RZNX01000005">
    <property type="protein sequence ID" value="RUT29771.1"/>
    <property type="molecule type" value="Genomic_DNA"/>
</dbReference>
<organism evidence="1 2">
    <name type="scientific">Paenibacillus zeisoli</name>
    <dbReference type="NCBI Taxonomy" id="2496267"/>
    <lineage>
        <taxon>Bacteria</taxon>
        <taxon>Bacillati</taxon>
        <taxon>Bacillota</taxon>
        <taxon>Bacilli</taxon>
        <taxon>Bacillales</taxon>
        <taxon>Paenibacillaceae</taxon>
        <taxon>Paenibacillus</taxon>
    </lineage>
</organism>
<dbReference type="InterPro" id="IPR025619">
    <property type="entry name" value="YlzJ"/>
</dbReference>
<dbReference type="RefSeq" id="WP_127199716.1">
    <property type="nucleotide sequence ID" value="NZ_RZNX01000005.1"/>
</dbReference>
<dbReference type="AlphaFoldDB" id="A0A3S1D4T5"/>
<evidence type="ECO:0000313" key="2">
    <source>
        <dbReference type="Proteomes" id="UP000272464"/>
    </source>
</evidence>
<accession>A0A3S1D4T5</accession>
<gene>
    <name evidence="1" type="ORF">EJP77_13180</name>
</gene>